<feature type="non-terminal residue" evidence="2">
    <location>
        <position position="20"/>
    </location>
</feature>
<protein>
    <submittedName>
        <fullName evidence="2">Uncharacterized protein</fullName>
    </submittedName>
</protein>
<evidence type="ECO:0000313" key="2">
    <source>
        <dbReference type="EMBL" id="EJW99834.1"/>
    </source>
</evidence>
<reference evidence="2" key="1">
    <citation type="journal article" date="2012" name="PLoS ONE">
        <title>Gene sets for utilization of primary and secondary nutrition supplies in the distal gut of endangered iberian lynx.</title>
        <authorList>
            <person name="Alcaide M."/>
            <person name="Messina E."/>
            <person name="Richter M."/>
            <person name="Bargiela R."/>
            <person name="Peplies J."/>
            <person name="Huws S.A."/>
            <person name="Newbold C.J."/>
            <person name="Golyshin P.N."/>
            <person name="Simon M.A."/>
            <person name="Lopez G."/>
            <person name="Yakimov M.M."/>
            <person name="Ferrer M."/>
        </authorList>
    </citation>
    <scope>NUCLEOTIDE SEQUENCE</scope>
</reference>
<evidence type="ECO:0000256" key="1">
    <source>
        <dbReference type="SAM" id="MobiDB-lite"/>
    </source>
</evidence>
<feature type="compositionally biased region" description="Basic and acidic residues" evidence="1">
    <location>
        <begin position="7"/>
        <end position="20"/>
    </location>
</feature>
<feature type="region of interest" description="Disordered" evidence="1">
    <location>
        <begin position="1"/>
        <end position="20"/>
    </location>
</feature>
<accession>J9GJP9</accession>
<gene>
    <name evidence="2" type="ORF">EVA_12058</name>
</gene>
<proteinExistence type="predicted"/>
<name>J9GJP9_9ZZZZ</name>
<sequence length="20" mass="2533">MLNNPYQHDDRDILERLRHP</sequence>
<comment type="caution">
    <text evidence="2">The sequence shown here is derived from an EMBL/GenBank/DDBJ whole genome shotgun (WGS) entry which is preliminary data.</text>
</comment>
<dbReference type="EMBL" id="AMCI01003640">
    <property type="protein sequence ID" value="EJW99834.1"/>
    <property type="molecule type" value="Genomic_DNA"/>
</dbReference>
<dbReference type="AlphaFoldDB" id="J9GJP9"/>
<organism evidence="2">
    <name type="scientific">gut metagenome</name>
    <dbReference type="NCBI Taxonomy" id="749906"/>
    <lineage>
        <taxon>unclassified sequences</taxon>
        <taxon>metagenomes</taxon>
        <taxon>organismal metagenomes</taxon>
    </lineage>
</organism>